<dbReference type="Pfam" id="PF00072">
    <property type="entry name" value="Response_reg"/>
    <property type="match status" value="1"/>
</dbReference>
<keyword evidence="2" id="KW-0067">ATP-binding</keyword>
<dbReference type="PROSITE" id="PS00675">
    <property type="entry name" value="SIGMA54_INTERACT_1"/>
    <property type="match status" value="1"/>
</dbReference>
<dbReference type="InterPro" id="IPR025662">
    <property type="entry name" value="Sigma_54_int_dom_ATP-bd_1"/>
</dbReference>
<reference evidence="9" key="1">
    <citation type="journal article" date="2020" name="mSystems">
        <title>Genome- and Community-Level Interaction Insights into Carbon Utilization and Element Cycling Functions of Hydrothermarchaeota in Hydrothermal Sediment.</title>
        <authorList>
            <person name="Zhou Z."/>
            <person name="Liu Y."/>
            <person name="Xu W."/>
            <person name="Pan J."/>
            <person name="Luo Z.H."/>
            <person name="Li M."/>
        </authorList>
    </citation>
    <scope>NUCLEOTIDE SEQUENCE [LARGE SCALE GENOMIC DNA]</scope>
    <source>
        <strain evidence="9">HyVt-460</strain>
    </source>
</reference>
<dbReference type="PROSITE" id="PS00688">
    <property type="entry name" value="SIGMA54_INTERACT_3"/>
    <property type="match status" value="1"/>
</dbReference>
<dbReference type="SUPFAM" id="SSF52172">
    <property type="entry name" value="CheY-like"/>
    <property type="match status" value="1"/>
</dbReference>
<dbReference type="PANTHER" id="PTHR32071">
    <property type="entry name" value="TRANSCRIPTIONAL REGULATORY PROTEIN"/>
    <property type="match status" value="1"/>
</dbReference>
<dbReference type="GO" id="GO:0005524">
    <property type="term" value="F:ATP binding"/>
    <property type="evidence" value="ECO:0007669"/>
    <property type="project" value="UniProtKB-KW"/>
</dbReference>
<dbReference type="GO" id="GO:0043565">
    <property type="term" value="F:sequence-specific DNA binding"/>
    <property type="evidence" value="ECO:0007669"/>
    <property type="project" value="InterPro"/>
</dbReference>
<dbReference type="InterPro" id="IPR027417">
    <property type="entry name" value="P-loop_NTPase"/>
</dbReference>
<feature type="domain" description="Sigma-54 factor interaction" evidence="7">
    <location>
        <begin position="151"/>
        <end position="379"/>
    </location>
</feature>
<accession>A0A7V5RQD2</accession>
<dbReference type="InterPro" id="IPR002197">
    <property type="entry name" value="HTH_Fis"/>
</dbReference>
<gene>
    <name evidence="9" type="ORF">ENJ15_04275</name>
</gene>
<evidence type="ECO:0000259" key="7">
    <source>
        <dbReference type="PROSITE" id="PS50045"/>
    </source>
</evidence>
<evidence type="ECO:0000313" key="9">
    <source>
        <dbReference type="EMBL" id="HHM02205.1"/>
    </source>
</evidence>
<dbReference type="Pfam" id="PF02954">
    <property type="entry name" value="HTH_8"/>
    <property type="match status" value="1"/>
</dbReference>
<keyword evidence="4" id="KW-0238">DNA-binding</keyword>
<evidence type="ECO:0000256" key="3">
    <source>
        <dbReference type="ARBA" id="ARBA00023015"/>
    </source>
</evidence>
<dbReference type="Proteomes" id="UP000885771">
    <property type="component" value="Unassembled WGS sequence"/>
</dbReference>
<dbReference type="InterPro" id="IPR025943">
    <property type="entry name" value="Sigma_54_int_dom_ATP-bd_2"/>
</dbReference>
<dbReference type="InterPro" id="IPR001789">
    <property type="entry name" value="Sig_transdc_resp-reg_receiver"/>
</dbReference>
<dbReference type="FunFam" id="3.40.50.300:FF:000006">
    <property type="entry name" value="DNA-binding transcriptional regulator NtrC"/>
    <property type="match status" value="1"/>
</dbReference>
<dbReference type="InterPro" id="IPR011006">
    <property type="entry name" value="CheY-like_superfamily"/>
</dbReference>
<protein>
    <submittedName>
        <fullName evidence="9">Sigma-54-dependent Fis family transcriptional regulator</fullName>
    </submittedName>
</protein>
<dbReference type="InterPro" id="IPR003593">
    <property type="entry name" value="AAA+_ATPase"/>
</dbReference>
<dbReference type="PROSITE" id="PS00676">
    <property type="entry name" value="SIGMA54_INTERACT_2"/>
    <property type="match status" value="1"/>
</dbReference>
<dbReference type="GO" id="GO:0006355">
    <property type="term" value="P:regulation of DNA-templated transcription"/>
    <property type="evidence" value="ECO:0007669"/>
    <property type="project" value="InterPro"/>
</dbReference>
<dbReference type="AlphaFoldDB" id="A0A7V5RQD2"/>
<keyword evidence="5" id="KW-0804">Transcription</keyword>
<keyword evidence="1" id="KW-0547">Nucleotide-binding</keyword>
<dbReference type="EMBL" id="DRLI01000162">
    <property type="protein sequence ID" value="HHM02205.1"/>
    <property type="molecule type" value="Genomic_DNA"/>
</dbReference>
<dbReference type="Pfam" id="PF25601">
    <property type="entry name" value="AAA_lid_14"/>
    <property type="match status" value="1"/>
</dbReference>
<dbReference type="InterPro" id="IPR025944">
    <property type="entry name" value="Sigma_54_int_dom_CS"/>
</dbReference>
<evidence type="ECO:0000256" key="4">
    <source>
        <dbReference type="ARBA" id="ARBA00023125"/>
    </source>
</evidence>
<organism evidence="9">
    <name type="scientific">Caldithrix abyssi</name>
    <dbReference type="NCBI Taxonomy" id="187145"/>
    <lineage>
        <taxon>Bacteria</taxon>
        <taxon>Pseudomonadati</taxon>
        <taxon>Calditrichota</taxon>
        <taxon>Calditrichia</taxon>
        <taxon>Calditrichales</taxon>
        <taxon>Calditrichaceae</taxon>
        <taxon>Caldithrix</taxon>
    </lineage>
</organism>
<dbReference type="Pfam" id="PF00158">
    <property type="entry name" value="Sigma54_activat"/>
    <property type="match status" value="1"/>
</dbReference>
<dbReference type="PRINTS" id="PR01590">
    <property type="entry name" value="HTHFIS"/>
</dbReference>
<keyword evidence="6" id="KW-0597">Phosphoprotein</keyword>
<dbReference type="InterPro" id="IPR009057">
    <property type="entry name" value="Homeodomain-like_sf"/>
</dbReference>
<dbReference type="CDD" id="cd00009">
    <property type="entry name" value="AAA"/>
    <property type="match status" value="1"/>
</dbReference>
<evidence type="ECO:0000256" key="1">
    <source>
        <dbReference type="ARBA" id="ARBA00022741"/>
    </source>
</evidence>
<keyword evidence="3" id="KW-0805">Transcription regulation</keyword>
<dbReference type="SUPFAM" id="SSF46689">
    <property type="entry name" value="Homeodomain-like"/>
    <property type="match status" value="1"/>
</dbReference>
<evidence type="ECO:0000259" key="8">
    <source>
        <dbReference type="PROSITE" id="PS50110"/>
    </source>
</evidence>
<name>A0A7V5RQD2_CALAY</name>
<dbReference type="PROSITE" id="PS50110">
    <property type="entry name" value="RESPONSE_REGULATORY"/>
    <property type="match status" value="1"/>
</dbReference>
<dbReference type="PROSITE" id="PS50045">
    <property type="entry name" value="SIGMA54_INTERACT_4"/>
    <property type="match status" value="1"/>
</dbReference>
<feature type="domain" description="Response regulatory" evidence="8">
    <location>
        <begin position="7"/>
        <end position="121"/>
    </location>
</feature>
<dbReference type="Gene3D" id="1.10.10.60">
    <property type="entry name" value="Homeodomain-like"/>
    <property type="match status" value="1"/>
</dbReference>
<sequence length="458" mass="52142">MSLGDKRILIIDDNETMLMGMSESLNRQGYRVTACTDAEEAMEKFKAAPFPLVISDLRMAPLDGMAVLNVVKQWRPQSEVLMISAYGNVEKAVEAMKLGAVDFMTKPFSNEELRLRVDRIFERIDKNRQLHHLEDENRYLTEELASRYPEMIGRSPVMQKIHDMIRRVASEDSAVLIEGESGTGKELVARALHQSGKRADKPFIRVNCGALNDNLLESELFGHEKGAFTGAIRQRKGRFELADGGTLFLDEISEVSQRLQVKLLRAVQQKEFERVGGEKTLKVNIRIVAASNRKLLKAVQAGEFREDLYYRLNIIPISLPPLRERVEDIPLLATFFLQKLNRQMKKNLRFSEEALKSLSRYSWPGNIRELENMVERLVVISSETLISAATIEAYLGGEQARGMAVLDRLPLDEALELYEKRRVKEALEHCGYNRSKTARMLGIKTGALYYKLEKHGLL</sequence>
<dbReference type="Gene3D" id="3.40.50.300">
    <property type="entry name" value="P-loop containing nucleotide triphosphate hydrolases"/>
    <property type="match status" value="1"/>
</dbReference>
<dbReference type="SMART" id="SM00382">
    <property type="entry name" value="AAA"/>
    <property type="match status" value="1"/>
</dbReference>
<feature type="modified residue" description="4-aspartylphosphate" evidence="6">
    <location>
        <position position="56"/>
    </location>
</feature>
<dbReference type="InterPro" id="IPR002078">
    <property type="entry name" value="Sigma_54_int"/>
</dbReference>
<evidence type="ECO:0000256" key="2">
    <source>
        <dbReference type="ARBA" id="ARBA00022840"/>
    </source>
</evidence>
<evidence type="ECO:0000256" key="6">
    <source>
        <dbReference type="PROSITE-ProRule" id="PRU00169"/>
    </source>
</evidence>
<evidence type="ECO:0000256" key="5">
    <source>
        <dbReference type="ARBA" id="ARBA00023163"/>
    </source>
</evidence>
<dbReference type="SMART" id="SM00448">
    <property type="entry name" value="REC"/>
    <property type="match status" value="1"/>
</dbReference>
<proteinExistence type="predicted"/>
<comment type="caution">
    <text evidence="9">The sequence shown here is derived from an EMBL/GenBank/DDBJ whole genome shotgun (WGS) entry which is preliminary data.</text>
</comment>
<dbReference type="SUPFAM" id="SSF52540">
    <property type="entry name" value="P-loop containing nucleoside triphosphate hydrolases"/>
    <property type="match status" value="1"/>
</dbReference>
<dbReference type="GO" id="GO:0000160">
    <property type="term" value="P:phosphorelay signal transduction system"/>
    <property type="evidence" value="ECO:0007669"/>
    <property type="project" value="InterPro"/>
</dbReference>
<dbReference type="Gene3D" id="3.40.50.2300">
    <property type="match status" value="1"/>
</dbReference>
<dbReference type="Gene3D" id="1.10.8.60">
    <property type="match status" value="1"/>
</dbReference>
<dbReference type="InterPro" id="IPR058031">
    <property type="entry name" value="AAA_lid_NorR"/>
</dbReference>